<dbReference type="GO" id="GO:0016020">
    <property type="term" value="C:membrane"/>
    <property type="evidence" value="ECO:0007669"/>
    <property type="project" value="UniProtKB-SubCell"/>
</dbReference>
<dbReference type="InterPro" id="IPR045888">
    <property type="entry name" value="Erv"/>
</dbReference>
<dbReference type="Pfam" id="PF13850">
    <property type="entry name" value="ERGIC_N"/>
    <property type="match status" value="1"/>
</dbReference>
<dbReference type="GO" id="GO:0030134">
    <property type="term" value="C:COPII-coated ER to Golgi transport vesicle"/>
    <property type="evidence" value="ECO:0007669"/>
    <property type="project" value="TreeGrafter"/>
</dbReference>
<dbReference type="GO" id="GO:0005783">
    <property type="term" value="C:endoplasmic reticulum"/>
    <property type="evidence" value="ECO:0007669"/>
    <property type="project" value="TreeGrafter"/>
</dbReference>
<accession>A0A7S2RYN8</accession>
<dbReference type="InterPro" id="IPR039542">
    <property type="entry name" value="Erv_N"/>
</dbReference>
<evidence type="ECO:0000259" key="6">
    <source>
        <dbReference type="PROSITE" id="PS51352"/>
    </source>
</evidence>
<dbReference type="InterPro" id="IPR013766">
    <property type="entry name" value="Thioredoxin_domain"/>
</dbReference>
<dbReference type="InterPro" id="IPR036249">
    <property type="entry name" value="Thioredoxin-like_sf"/>
</dbReference>
<dbReference type="SUPFAM" id="SSF52833">
    <property type="entry name" value="Thioredoxin-like"/>
    <property type="match status" value="1"/>
</dbReference>
<dbReference type="AlphaFoldDB" id="A0A7S2RYN8"/>
<evidence type="ECO:0000256" key="1">
    <source>
        <dbReference type="ARBA" id="ARBA00004370"/>
    </source>
</evidence>
<comment type="subcellular location">
    <subcellularLocation>
        <location evidence="1">Membrane</location>
    </subcellularLocation>
</comment>
<evidence type="ECO:0000256" key="2">
    <source>
        <dbReference type="ARBA" id="ARBA00022692"/>
    </source>
</evidence>
<feature type="domain" description="Thioredoxin" evidence="6">
    <location>
        <begin position="120"/>
        <end position="279"/>
    </location>
</feature>
<sequence>MKGGGNSGVLGRLRALDLYRKVPRDLTESSALGGSMSIAFVMMFLLIFWMEIRNFMAVNEVTTIEIDHSEDGIFQVNFNFTFPSLSCEFASVDVKNVIGKQREDINDKTIHKYTLDGSYHGAGNSEENWEHLYEGTDKDHYGNRRYAIELTPERFETMKKEFEVLLVDFHAPWCSHCQNLAPIYEHAADLVRKRAPHEVDGHHKHSVALATFDCTTNNAHKRVCADNHIQGFPTILVFRQAQLHVKSVGFRHFYESYMGKREAEPIANFAIEILKDVQKSDTAALPLPGEGTDHNGDGKLDSKVHTKGCTIAGFIMVQRIPGQIIFRPKSTGHSLDTGLIKMDHMIKHLSFGSRDPSAVRKQVSDHMDGPYAEKIGKPVVLAEQEDEIGFTSAKENAHFEHYIKVVSTTRLPLHGPPAHAYEYTLNSNNHNSTNGIPEVIISYDLSPLKVQVREESKPWIEGFTTMCAILGGLYTCSVIFEALFSSIISSVSKKLD</sequence>
<keyword evidence="3 5" id="KW-1133">Transmembrane helix</keyword>
<evidence type="ECO:0000256" key="3">
    <source>
        <dbReference type="ARBA" id="ARBA00022989"/>
    </source>
</evidence>
<keyword evidence="4 5" id="KW-0472">Membrane</keyword>
<protein>
    <recommendedName>
        <fullName evidence="6">Thioredoxin domain-containing protein</fullName>
    </recommendedName>
</protein>
<organism evidence="7">
    <name type="scientific">Mucochytrium quahogii</name>
    <dbReference type="NCBI Taxonomy" id="96639"/>
    <lineage>
        <taxon>Eukaryota</taxon>
        <taxon>Sar</taxon>
        <taxon>Stramenopiles</taxon>
        <taxon>Bigyra</taxon>
        <taxon>Labyrinthulomycetes</taxon>
        <taxon>Thraustochytrida</taxon>
        <taxon>Thraustochytriidae</taxon>
        <taxon>Mucochytrium</taxon>
    </lineage>
</organism>
<dbReference type="Pfam" id="PF07970">
    <property type="entry name" value="COPIIcoated_ERV"/>
    <property type="match status" value="1"/>
</dbReference>
<reference evidence="7" key="1">
    <citation type="submission" date="2021-01" db="EMBL/GenBank/DDBJ databases">
        <authorList>
            <person name="Corre E."/>
            <person name="Pelletier E."/>
            <person name="Niang G."/>
            <person name="Scheremetjew M."/>
            <person name="Finn R."/>
            <person name="Kale V."/>
            <person name="Holt S."/>
            <person name="Cochrane G."/>
            <person name="Meng A."/>
            <person name="Brown T."/>
            <person name="Cohen L."/>
        </authorList>
    </citation>
    <scope>NUCLEOTIDE SEQUENCE</scope>
    <source>
        <strain evidence="7">NY070348D</strain>
    </source>
</reference>
<evidence type="ECO:0000313" key="7">
    <source>
        <dbReference type="EMBL" id="CAD9684394.1"/>
    </source>
</evidence>
<dbReference type="PANTHER" id="PTHR10984">
    <property type="entry name" value="ENDOPLASMIC RETICULUM-GOLGI INTERMEDIATE COMPARTMENT PROTEIN"/>
    <property type="match status" value="1"/>
</dbReference>
<evidence type="ECO:0000256" key="4">
    <source>
        <dbReference type="ARBA" id="ARBA00023136"/>
    </source>
</evidence>
<dbReference type="Pfam" id="PF00085">
    <property type="entry name" value="Thioredoxin"/>
    <property type="match status" value="1"/>
</dbReference>
<dbReference type="PRINTS" id="PR00421">
    <property type="entry name" value="THIOREDOXIN"/>
</dbReference>
<keyword evidence="2 5" id="KW-0812">Transmembrane</keyword>
<dbReference type="EMBL" id="HBHK01013393">
    <property type="protein sequence ID" value="CAD9684394.1"/>
    <property type="molecule type" value="Transcribed_RNA"/>
</dbReference>
<feature type="transmembrane region" description="Helical" evidence="5">
    <location>
        <begin position="31"/>
        <end position="50"/>
    </location>
</feature>
<proteinExistence type="predicted"/>
<evidence type="ECO:0000256" key="5">
    <source>
        <dbReference type="SAM" id="Phobius"/>
    </source>
</evidence>
<name>A0A7S2RYN8_9STRA</name>
<gene>
    <name evidence="7" type="ORF">QSP1433_LOCUS8414</name>
</gene>
<dbReference type="PROSITE" id="PS51352">
    <property type="entry name" value="THIOREDOXIN_2"/>
    <property type="match status" value="1"/>
</dbReference>
<dbReference type="InterPro" id="IPR012936">
    <property type="entry name" value="Erv_C"/>
</dbReference>
<dbReference type="CDD" id="cd02961">
    <property type="entry name" value="PDI_a_family"/>
    <property type="match status" value="1"/>
</dbReference>
<dbReference type="Gene3D" id="3.40.30.10">
    <property type="entry name" value="Glutaredoxin"/>
    <property type="match status" value="1"/>
</dbReference>
<dbReference type="PANTHER" id="PTHR10984:SF37">
    <property type="entry name" value="PROTEIN DISULFIDE-ISOMERASE 5-3"/>
    <property type="match status" value="1"/>
</dbReference>